<keyword evidence="19" id="KW-1185">Reference proteome</keyword>
<evidence type="ECO:0000256" key="12">
    <source>
        <dbReference type="ARBA" id="ARBA00023268"/>
    </source>
</evidence>
<evidence type="ECO:0000256" key="9">
    <source>
        <dbReference type="ARBA" id="ARBA00022833"/>
    </source>
</evidence>
<evidence type="ECO:0000256" key="2">
    <source>
        <dbReference type="ARBA" id="ARBA00022490"/>
    </source>
</evidence>
<dbReference type="Pfam" id="PF00581">
    <property type="entry name" value="Rhodanese"/>
    <property type="match status" value="1"/>
</dbReference>
<comment type="cofactor">
    <cofactor evidence="14">
        <name>Zn(2+)</name>
        <dbReference type="ChEBI" id="CHEBI:29105"/>
    </cofactor>
    <text evidence="14">Binds 1 zinc ion per subunit.</text>
</comment>
<dbReference type="GO" id="GO:0004792">
    <property type="term" value="F:thiosulfate-cyanide sulfurtransferase activity"/>
    <property type="evidence" value="ECO:0007669"/>
    <property type="project" value="TreeGrafter"/>
</dbReference>
<evidence type="ECO:0000256" key="4">
    <source>
        <dbReference type="ARBA" id="ARBA00022694"/>
    </source>
</evidence>
<protein>
    <recommendedName>
        <fullName evidence="14">Adenylyltransferase and sulfurtransferase uba4</fullName>
    </recommendedName>
    <alternativeName>
        <fullName evidence="14">Common component for nitrate reductase and xanthine dehydrogenase protein F</fullName>
    </alternativeName>
    <alternativeName>
        <fullName evidence="14">Ubiquitin-like protein activator 4</fullName>
    </alternativeName>
    <domain>
        <recommendedName>
            <fullName evidence="14">Molybdopterin-synthase adenylyltransferase</fullName>
            <ecNumber evidence="14">2.7.7.80</ecNumber>
        </recommendedName>
        <alternativeName>
            <fullName evidence="14">Adenylyltransferase uba4</fullName>
        </alternativeName>
        <alternativeName>
            <fullName evidence="14">Sulfur carrier protein MOCS2A adenylyltransferase</fullName>
        </alternativeName>
    </domain>
    <domain>
        <recommendedName>
            <fullName evidence="14">Molybdopterin-synthase sulfurtransferase</fullName>
            <ecNumber evidence="14">2.8.1.11</ecNumber>
        </recommendedName>
        <alternativeName>
            <fullName evidence="14">Sulfurtransferase uba4</fullName>
        </alternativeName>
        <alternativeName>
            <fullName evidence="14">Sulfur carrier protein MOCS2A sulfurtransferase</fullName>
        </alternativeName>
    </domain>
</protein>
<comment type="pathway">
    <text evidence="14">tRNA modification; 5-methoxycarbonylmethyl-2-thiouridine-tRNA biosynthesis.</text>
</comment>
<feature type="binding site" evidence="14">
    <location>
        <begin position="201"/>
        <end position="202"/>
    </location>
    <ligand>
        <name>ATP</name>
        <dbReference type="ChEBI" id="CHEBI:30616"/>
    </ligand>
</feature>
<proteinExistence type="inferred from homology"/>
<comment type="function">
    <text evidence="14">Plays a central role in 2-thiolation of mcm(5)S(2)U at tRNA wobble positions of cytosolic tRNA(Lys), tRNA(Glu) and tRNA(Gln). Also essential during biosynthesis of the molybdenum cofactor. Acts by mediating the C-terminal thiocarboxylation of sulfur carriers urm1 and MOCS2A. Its N-terminus first activates urm1 and MOCS2A as acyl-adenylates (-COAMP), then the persulfide sulfur on the catalytic cysteine is transferred to urm1 and MOCS2A to form thiocarboxylation (-COSH) of their C-terminus. The reaction probably involves hydrogen sulfide that is generated from the persulfide intermediate and that acts as nucleophile towards urm1 and MOCS2A. Subsequently, a transient disulfide bond is formed. Does not use thiosulfate as sulfur donor; nfs1 probably acting as a sulfur donor for thiocarboxylation reactions.</text>
</comment>
<dbReference type="EC" id="2.8.1.11" evidence="14"/>
<reference evidence="18 20" key="1">
    <citation type="submission" date="2020-01" db="EMBL/GenBank/DDBJ databases">
        <authorList>
            <consortium name="DOE Joint Genome Institute"/>
            <person name="Haridas S."/>
            <person name="Albert R."/>
            <person name="Binder M."/>
            <person name="Bloem J."/>
            <person name="Labutti K."/>
            <person name="Salamov A."/>
            <person name="Andreopoulos B."/>
            <person name="Baker S.E."/>
            <person name="Barry K."/>
            <person name="Bills G."/>
            <person name="Bluhm B.H."/>
            <person name="Cannon C."/>
            <person name="Castanera R."/>
            <person name="Culley D.E."/>
            <person name="Daum C."/>
            <person name="Ezra D."/>
            <person name="Gonzalez J.B."/>
            <person name="Henrissat B."/>
            <person name="Kuo A."/>
            <person name="Liang C."/>
            <person name="Lipzen A."/>
            <person name="Lutzoni F."/>
            <person name="Magnuson J."/>
            <person name="Mondo S."/>
            <person name="Nolan M."/>
            <person name="Ohm R."/>
            <person name="Pangilinan J."/>
            <person name="Park H.-J."/>
            <person name="Ramirez L."/>
            <person name="Alfaro M."/>
            <person name="Sun H."/>
            <person name="Tritt A."/>
            <person name="Yoshinaga Y."/>
            <person name="Zwiers L.-H."/>
            <person name="Turgeon B.G."/>
            <person name="Goodwin S.B."/>
            <person name="Spatafora J.W."/>
            <person name="Crous P.W."/>
            <person name="Grigoriev I.V."/>
        </authorList>
    </citation>
    <scope>NUCLEOTIDE SEQUENCE</scope>
    <source>
        <strain evidence="18 20">CBS 781.70</strain>
    </source>
</reference>
<evidence type="ECO:0000256" key="3">
    <source>
        <dbReference type="ARBA" id="ARBA00022679"/>
    </source>
</evidence>
<keyword evidence="3 14" id="KW-0808">Transferase</keyword>
<dbReference type="RefSeq" id="XP_033531244.1">
    <property type="nucleotide sequence ID" value="XM_033676684.1"/>
</dbReference>
<dbReference type="PROSITE" id="PS50206">
    <property type="entry name" value="RHODANESE_3"/>
    <property type="match status" value="1"/>
</dbReference>
<evidence type="ECO:0000256" key="7">
    <source>
        <dbReference type="ARBA" id="ARBA00022741"/>
    </source>
</evidence>
<dbReference type="GO" id="GO:0046872">
    <property type="term" value="F:metal ion binding"/>
    <property type="evidence" value="ECO:0007669"/>
    <property type="project" value="UniProtKB-KW"/>
</dbReference>
<evidence type="ECO:0000313" key="20">
    <source>
        <dbReference type="RefSeq" id="XP_033531244.1"/>
    </source>
</evidence>
<dbReference type="CDD" id="cd00757">
    <property type="entry name" value="ThiF_MoeB_HesA_family"/>
    <property type="match status" value="1"/>
</dbReference>
<reference evidence="20" key="2">
    <citation type="submission" date="2020-04" db="EMBL/GenBank/DDBJ databases">
        <authorList>
            <consortium name="NCBI Genome Project"/>
        </authorList>
    </citation>
    <scope>NUCLEOTIDE SEQUENCE</scope>
    <source>
        <strain evidence="20">CBS 781.70</strain>
    </source>
</reference>
<dbReference type="InterPro" id="IPR001763">
    <property type="entry name" value="Rhodanese-like_dom"/>
</dbReference>
<accession>A0A6G1FV25</accession>
<keyword evidence="15" id="KW-0175">Coiled coil</keyword>
<evidence type="ECO:0000256" key="6">
    <source>
        <dbReference type="ARBA" id="ARBA00022723"/>
    </source>
</evidence>
<keyword evidence="6 14" id="KW-0479">Metal-binding</keyword>
<keyword evidence="5" id="KW-0548">Nucleotidyltransferase</keyword>
<dbReference type="EC" id="2.7.7.80" evidence="14"/>
<reference evidence="20" key="3">
    <citation type="submission" date="2025-04" db="UniProtKB">
        <authorList>
            <consortium name="RefSeq"/>
        </authorList>
    </citation>
    <scope>IDENTIFICATION</scope>
    <source>
        <strain evidence="20">CBS 781.70</strain>
    </source>
</reference>
<dbReference type="PANTHER" id="PTHR10953:SF102">
    <property type="entry name" value="ADENYLYLTRANSFERASE AND SULFURTRANSFERASE MOCS3"/>
    <property type="match status" value="1"/>
</dbReference>
<evidence type="ECO:0000256" key="16">
    <source>
        <dbReference type="SAM" id="MobiDB-lite"/>
    </source>
</evidence>
<dbReference type="FunFam" id="3.40.50.720:FF:000033">
    <property type="entry name" value="Adenylyltransferase and sulfurtransferase MOCS3"/>
    <property type="match status" value="1"/>
</dbReference>
<feature type="domain" description="Rhodanese" evidence="17">
    <location>
        <begin position="391"/>
        <end position="532"/>
    </location>
</feature>
<feature type="binding site" evidence="14">
    <location>
        <position position="253"/>
    </location>
    <ligand>
        <name>Zn(2+)</name>
        <dbReference type="ChEBI" id="CHEBI:29105"/>
    </ligand>
</feature>
<name>A0A6G1FV25_9PEZI</name>
<evidence type="ECO:0000256" key="1">
    <source>
        <dbReference type="ARBA" id="ARBA00004514"/>
    </source>
</evidence>
<feature type="binding site" evidence="14">
    <location>
        <position position="334"/>
    </location>
    <ligand>
        <name>Zn(2+)</name>
        <dbReference type="ChEBI" id="CHEBI:29105"/>
    </ligand>
</feature>
<dbReference type="OrthoDB" id="10261062at2759"/>
<evidence type="ECO:0000256" key="11">
    <source>
        <dbReference type="ARBA" id="ARBA00023150"/>
    </source>
</evidence>
<feature type="compositionally biased region" description="Polar residues" evidence="16">
    <location>
        <begin position="422"/>
        <end position="435"/>
    </location>
</feature>
<dbReference type="Gene3D" id="3.40.50.720">
    <property type="entry name" value="NAD(P)-binding Rossmann-like Domain"/>
    <property type="match status" value="1"/>
</dbReference>
<dbReference type="AlphaFoldDB" id="A0A6G1FV25"/>
<keyword evidence="11 14" id="KW-0501">Molybdenum cofactor biosynthesis</keyword>
<feature type="coiled-coil region" evidence="15">
    <location>
        <begin position="5"/>
        <end position="32"/>
    </location>
</feature>
<keyword evidence="9 14" id="KW-0862">Zinc</keyword>
<dbReference type="InterPro" id="IPR036873">
    <property type="entry name" value="Rhodanese-like_dom_sf"/>
</dbReference>
<keyword evidence="2 14" id="KW-0963">Cytoplasm</keyword>
<dbReference type="GO" id="GO:0005829">
    <property type="term" value="C:cytosol"/>
    <property type="evidence" value="ECO:0007669"/>
    <property type="project" value="UniProtKB-SubCell"/>
</dbReference>
<comment type="pathway">
    <text evidence="14">Cofactor biosynthesis; molybdopterin biosynthesis.</text>
</comment>
<feature type="binding site" evidence="14">
    <location>
        <position position="133"/>
    </location>
    <ligand>
        <name>ATP</name>
        <dbReference type="ChEBI" id="CHEBI:30616"/>
    </ligand>
</feature>
<dbReference type="UniPathway" id="UPA00988"/>
<dbReference type="GO" id="GO:0006777">
    <property type="term" value="P:Mo-molybdopterin cofactor biosynthetic process"/>
    <property type="evidence" value="ECO:0007669"/>
    <property type="project" value="UniProtKB-UniRule"/>
</dbReference>
<evidence type="ECO:0000313" key="18">
    <source>
        <dbReference type="EMBL" id="KAF1809613.1"/>
    </source>
</evidence>
<dbReference type="GO" id="GO:0042292">
    <property type="term" value="F:URM1 activating enzyme activity"/>
    <property type="evidence" value="ECO:0007669"/>
    <property type="project" value="TreeGrafter"/>
</dbReference>
<comment type="subcellular location">
    <subcellularLocation>
        <location evidence="1">Cytoplasm</location>
        <location evidence="1">Cytosol</location>
    </subcellularLocation>
</comment>
<dbReference type="Gene3D" id="3.40.250.10">
    <property type="entry name" value="Rhodanese-like domain"/>
    <property type="match status" value="1"/>
</dbReference>
<dbReference type="EMBL" id="ML975171">
    <property type="protein sequence ID" value="KAF1809613.1"/>
    <property type="molecule type" value="Genomic_DNA"/>
</dbReference>
<organism evidence="18">
    <name type="scientific">Eremomyces bilateralis CBS 781.70</name>
    <dbReference type="NCBI Taxonomy" id="1392243"/>
    <lineage>
        <taxon>Eukaryota</taxon>
        <taxon>Fungi</taxon>
        <taxon>Dikarya</taxon>
        <taxon>Ascomycota</taxon>
        <taxon>Pezizomycotina</taxon>
        <taxon>Dothideomycetes</taxon>
        <taxon>Dothideomycetes incertae sedis</taxon>
        <taxon>Eremomycetales</taxon>
        <taxon>Eremomycetaceae</taxon>
        <taxon>Eremomyces</taxon>
    </lineage>
</organism>
<dbReference type="GO" id="GO:0002143">
    <property type="term" value="P:tRNA wobble position uridine thiolation"/>
    <property type="evidence" value="ECO:0007669"/>
    <property type="project" value="InterPro"/>
</dbReference>
<feature type="region of interest" description="Disordered" evidence="16">
    <location>
        <begin position="422"/>
        <end position="453"/>
    </location>
</feature>
<comment type="catalytic activity">
    <reaction evidence="14">
        <text>[molybdopterin-synthase sulfur-carrier protein]-C-terminal Gly-Gly + ATP + H(+) = [molybdopterin-synthase sulfur-carrier protein]-C-terminal Gly-Gly-AMP + diphosphate</text>
        <dbReference type="Rhea" id="RHEA:43616"/>
        <dbReference type="Rhea" id="RHEA-COMP:12159"/>
        <dbReference type="Rhea" id="RHEA-COMP:12202"/>
        <dbReference type="ChEBI" id="CHEBI:15378"/>
        <dbReference type="ChEBI" id="CHEBI:30616"/>
        <dbReference type="ChEBI" id="CHEBI:33019"/>
        <dbReference type="ChEBI" id="CHEBI:90618"/>
        <dbReference type="ChEBI" id="CHEBI:90778"/>
        <dbReference type="EC" id="2.7.7.80"/>
    </reaction>
</comment>
<feature type="active site" description="Glycyl thioester intermediate; for adenylyltransferase activity" evidence="14">
    <location>
        <position position="267"/>
    </location>
</feature>
<dbReference type="InterPro" id="IPR035985">
    <property type="entry name" value="Ubiquitin-activating_enz"/>
</dbReference>
<feature type="active site" description="Cysteine persulfide intermediate; for sulfurtransferase activity" evidence="14">
    <location>
        <position position="487"/>
    </location>
</feature>
<sequence length="534" mass="58630">MDQTIRNLREQISLCERQLHALKVQLNNAEERAILEAQAKPEMSFDLSGGGQDAWQMEILGVLGHESPRKNAWPLMPQEYKRYGRQLILPEIGLNGQLRLKNTSVLIVGVGGLGCPAAAYLAGAGVGTIGLVDGDIVEESNLHRQTLHTTEKVGMSKVDSATFYLKSLNPTIKYVSHRTHLNPQNAPDIFRHYDLVLDCTDNPASRYLISDLCVLLGKTLVSASALRMEGQLLILNYPPRAPGDSSGGPCYRCVFPKPPPAETVVTCGEGGVLGPVVGVMGVLQALEAIKVIVDDSHLLSSQSETPSLLLFSAYGTPPFRSIRLRSRRPRCACCSEQPSVSLASLSSGSLDYQLFCGIANPANILNPRERVSPREYAKTLVTTRSVLDRGLPKDHVLIDVRERVQFDLCSIEGSINIPFSQINAPVRSNPSTREQSVASSSSPSTNPDQNAMEVDGKVSEGQRNELVMPWVHFIHKAALEKPIYVVCRFGNDSQVTVKKFKEAGLDLSGRRWVGDIKNGLRGWRTHVDKDFPEY</sequence>
<dbReference type="SUPFAM" id="SSF69572">
    <property type="entry name" value="Activating enzymes of the ubiquitin-like proteins"/>
    <property type="match status" value="1"/>
</dbReference>
<keyword evidence="4 14" id="KW-0819">tRNA processing</keyword>
<comment type="catalytic activity">
    <reaction evidence="14">
        <text>[molybdopterin-synthase sulfur-carrier protein]-C-terminal Gly-Gly-AMP + S-sulfanyl-L-cysteinyl-[cysteine desulfurase] + AH2 = [molybdopterin-synthase sulfur-carrier protein]-C-terminal-Gly-aminoethanethioate + L-cysteinyl-[cysteine desulfurase] + A + AMP + 2 H(+)</text>
        <dbReference type="Rhea" id="RHEA:48612"/>
        <dbReference type="Rhea" id="RHEA-COMP:12157"/>
        <dbReference type="Rhea" id="RHEA-COMP:12158"/>
        <dbReference type="Rhea" id="RHEA-COMP:12159"/>
        <dbReference type="Rhea" id="RHEA-COMP:19907"/>
        <dbReference type="ChEBI" id="CHEBI:13193"/>
        <dbReference type="ChEBI" id="CHEBI:15378"/>
        <dbReference type="ChEBI" id="CHEBI:17499"/>
        <dbReference type="ChEBI" id="CHEBI:29950"/>
        <dbReference type="ChEBI" id="CHEBI:61963"/>
        <dbReference type="ChEBI" id="CHEBI:90618"/>
        <dbReference type="ChEBI" id="CHEBI:232372"/>
        <dbReference type="ChEBI" id="CHEBI:456215"/>
        <dbReference type="EC" id="2.8.1.11"/>
    </reaction>
</comment>
<dbReference type="GO" id="GO:0061604">
    <property type="term" value="F:molybdopterin-synthase sulfurtransferase activity"/>
    <property type="evidence" value="ECO:0007669"/>
    <property type="project" value="UniProtKB-EC"/>
</dbReference>
<evidence type="ECO:0000256" key="15">
    <source>
        <dbReference type="SAM" id="Coils"/>
    </source>
</evidence>
<dbReference type="SMART" id="SM00450">
    <property type="entry name" value="RHOD"/>
    <property type="match status" value="1"/>
</dbReference>
<comment type="similarity">
    <text evidence="14">In the N-terminal section; belongs to the HesA/MoeB/ThiF family. UBA4 subfamily.</text>
</comment>
<comment type="function">
    <text evidence="13">Plays a central role in 2-thiolation of mcm(5)S(2)U at tRNA wobble positions of cytosolic tRNA(Lys), tRNA(Glu) and tRNA(Gln). Also essential during biosynthesis of the molybdenum cofactor. Acts by mediating the C-terminal thiocarboxylation of sulfur carriers urm1 and mocs2a. Its N-terminus first activates urm1 and mocs2a as acyl-adenylates (-COAMP), then the persulfide sulfur on the catalytic cysteine is transferred to urm1 and mocs2a to form thiocarboxylation (-COSH) of their C-terminus. The reaction probably involves hydrogen sulfide that is generated from the persulfide intermediate and that acts as a nucleophile towards urm1 and mocs2a. Subsequently, a transient disulfide bond is formed. Does not use thiosulfate as sulfur donor; nfs1 probably acting as a sulfur donor for thiocarboxylation reactions.</text>
</comment>
<feature type="binding site" evidence="14">
    <location>
        <position position="331"/>
    </location>
    <ligand>
        <name>Zn(2+)</name>
        <dbReference type="ChEBI" id="CHEBI:29105"/>
    </ligand>
</feature>
<dbReference type="GO" id="GO:0061605">
    <property type="term" value="F:molybdopterin-synthase adenylyltransferase activity"/>
    <property type="evidence" value="ECO:0007669"/>
    <property type="project" value="UniProtKB-EC"/>
</dbReference>
<evidence type="ECO:0000256" key="10">
    <source>
        <dbReference type="ARBA" id="ARBA00022840"/>
    </source>
</evidence>
<feature type="binding site" evidence="14">
    <location>
        <position position="250"/>
    </location>
    <ligand>
        <name>Zn(2+)</name>
        <dbReference type="ChEBI" id="CHEBI:29105"/>
    </ligand>
</feature>
<evidence type="ECO:0000256" key="8">
    <source>
        <dbReference type="ARBA" id="ARBA00022786"/>
    </source>
</evidence>
<dbReference type="Pfam" id="PF00899">
    <property type="entry name" value="ThiF"/>
    <property type="match status" value="1"/>
</dbReference>
<evidence type="ECO:0000259" key="17">
    <source>
        <dbReference type="PROSITE" id="PS50206"/>
    </source>
</evidence>
<dbReference type="Proteomes" id="UP000504638">
    <property type="component" value="Unplaced"/>
</dbReference>
<evidence type="ECO:0000256" key="14">
    <source>
        <dbReference type="HAMAP-Rule" id="MF_03049"/>
    </source>
</evidence>
<dbReference type="UniPathway" id="UPA00344"/>
<gene>
    <name evidence="14" type="primary">uba4</name>
    <name evidence="14" type="synonym">cnxF</name>
    <name evidence="18 20" type="ORF">P152DRAFT_402972</name>
</gene>
<evidence type="ECO:0000256" key="13">
    <source>
        <dbReference type="ARBA" id="ARBA00043893"/>
    </source>
</evidence>
<keyword evidence="10 14" id="KW-0067">ATP-binding</keyword>
<feature type="binding site" evidence="14">
    <location>
        <position position="157"/>
    </location>
    <ligand>
        <name>ATP</name>
        <dbReference type="ChEBI" id="CHEBI:30616"/>
    </ligand>
</feature>
<dbReference type="InterPro" id="IPR000594">
    <property type="entry name" value="ThiF_NAD_FAD-bd"/>
</dbReference>
<dbReference type="GO" id="GO:0032447">
    <property type="term" value="P:protein urmylation"/>
    <property type="evidence" value="ECO:0007669"/>
    <property type="project" value="TreeGrafter"/>
</dbReference>
<dbReference type="GO" id="GO:0005524">
    <property type="term" value="F:ATP binding"/>
    <property type="evidence" value="ECO:0007669"/>
    <property type="project" value="UniProtKB-KW"/>
</dbReference>
<dbReference type="PANTHER" id="PTHR10953">
    <property type="entry name" value="UBIQUITIN-ACTIVATING ENZYME E1"/>
    <property type="match status" value="1"/>
</dbReference>
<dbReference type="InterPro" id="IPR045886">
    <property type="entry name" value="ThiF/MoeB/HesA"/>
</dbReference>
<feature type="binding site" evidence="14">
    <location>
        <position position="112"/>
    </location>
    <ligand>
        <name>ATP</name>
        <dbReference type="ChEBI" id="CHEBI:30616"/>
    </ligand>
</feature>
<dbReference type="InterPro" id="IPR028885">
    <property type="entry name" value="MOCS3/Uba4"/>
</dbReference>
<evidence type="ECO:0000256" key="5">
    <source>
        <dbReference type="ARBA" id="ARBA00022695"/>
    </source>
</evidence>
<keyword evidence="12 14" id="KW-0511">Multifunctional enzyme</keyword>
<keyword evidence="7 14" id="KW-0547">Nucleotide-binding</keyword>
<feature type="binding site" evidence="14">
    <location>
        <begin position="140"/>
        <end position="144"/>
    </location>
    <ligand>
        <name>ATP</name>
        <dbReference type="ChEBI" id="CHEBI:30616"/>
    </ligand>
</feature>
<keyword evidence="8" id="KW-0833">Ubl conjugation pathway</keyword>
<evidence type="ECO:0000313" key="19">
    <source>
        <dbReference type="Proteomes" id="UP000504638"/>
    </source>
</evidence>
<dbReference type="HAMAP" id="MF_03049">
    <property type="entry name" value="MOCS3_Uba4"/>
    <property type="match status" value="1"/>
</dbReference>